<feature type="signal peptide" evidence="2">
    <location>
        <begin position="1"/>
        <end position="15"/>
    </location>
</feature>
<dbReference type="RefSeq" id="WP_166316328.1">
    <property type="nucleotide sequence ID" value="NZ_CP049866.1"/>
</dbReference>
<evidence type="ECO:0000313" key="4">
    <source>
        <dbReference type="Proteomes" id="UP000502035"/>
    </source>
</evidence>
<dbReference type="KEGG" id="npi:G7071_06350"/>
<evidence type="ECO:0000313" key="3">
    <source>
        <dbReference type="EMBL" id="QIK75106.1"/>
    </source>
</evidence>
<dbReference type="AlphaFoldDB" id="A0A6G7YEJ9"/>
<keyword evidence="4" id="KW-1185">Reference proteome</keyword>
<protein>
    <recommendedName>
        <fullName evidence="5">Secreted protein</fullName>
    </recommendedName>
</protein>
<dbReference type="Proteomes" id="UP000502035">
    <property type="component" value="Chromosome"/>
</dbReference>
<evidence type="ECO:0000256" key="1">
    <source>
        <dbReference type="SAM" id="MobiDB-lite"/>
    </source>
</evidence>
<dbReference type="EMBL" id="CP049866">
    <property type="protein sequence ID" value="QIK75106.1"/>
    <property type="molecule type" value="Genomic_DNA"/>
</dbReference>
<evidence type="ECO:0000256" key="2">
    <source>
        <dbReference type="SAM" id="SignalP"/>
    </source>
</evidence>
<proteinExistence type="predicted"/>
<name>A0A6G7YEJ9_9ACTN</name>
<feature type="region of interest" description="Disordered" evidence="1">
    <location>
        <begin position="48"/>
        <end position="83"/>
    </location>
</feature>
<keyword evidence="2" id="KW-0732">Signal</keyword>
<evidence type="ECO:0008006" key="5">
    <source>
        <dbReference type="Google" id="ProtNLM"/>
    </source>
</evidence>
<reference evidence="3 4" key="1">
    <citation type="submission" date="2020-03" db="EMBL/GenBank/DDBJ databases">
        <title>Nocardioides sp. nov., isolated from fish.</title>
        <authorList>
            <person name="Hyun D.-W."/>
            <person name="Bae J.-W."/>
        </authorList>
    </citation>
    <scope>NUCLEOTIDE SEQUENCE [LARGE SCALE GENOMIC DNA]</scope>
    <source>
        <strain evidence="3 4">HDW12A</strain>
    </source>
</reference>
<accession>A0A6G7YEJ9</accession>
<gene>
    <name evidence="3" type="ORF">G7071_06350</name>
</gene>
<sequence>MTSPFLFPLSSLAFAATMAPAWSPGWAFSGTEISKGMRTPWPRGRLKRLCLPSRTQPPTPVLGSSGLRSAKAPSAGTLNASTV</sequence>
<organism evidence="3 4">
    <name type="scientific">Nocardioides piscis</name>
    <dbReference type="NCBI Taxonomy" id="2714938"/>
    <lineage>
        <taxon>Bacteria</taxon>
        <taxon>Bacillati</taxon>
        <taxon>Actinomycetota</taxon>
        <taxon>Actinomycetes</taxon>
        <taxon>Propionibacteriales</taxon>
        <taxon>Nocardioidaceae</taxon>
        <taxon>Nocardioides</taxon>
    </lineage>
</organism>
<feature type="chain" id="PRO_5038983007" description="Secreted protein" evidence="2">
    <location>
        <begin position="16"/>
        <end position="83"/>
    </location>
</feature>